<comment type="caution">
    <text evidence="3">The sequence shown here is derived from an EMBL/GenBank/DDBJ whole genome shotgun (WGS) entry which is preliminary data.</text>
</comment>
<sequence length="87" mass="9383">MTTDGPARAGGPPASGRTTAPGRRRFTSRGVLALVLLVLAVVFVVENRDLTEIRLWIPVVLMPLWAALTITLVIGLVVGLVVGRRRR</sequence>
<keyword evidence="2" id="KW-1133">Transmembrane helix</keyword>
<evidence type="ECO:0000313" key="4">
    <source>
        <dbReference type="Proteomes" id="UP000245639"/>
    </source>
</evidence>
<keyword evidence="4" id="KW-1185">Reference proteome</keyword>
<dbReference type="RefSeq" id="WP_207787428.1">
    <property type="nucleotide sequence ID" value="NZ_QEKW01000022.1"/>
</dbReference>
<evidence type="ECO:0000313" key="3">
    <source>
        <dbReference type="EMBL" id="PVY97995.1"/>
    </source>
</evidence>
<accession>A0A2U1EDN6</accession>
<evidence type="ECO:0000256" key="1">
    <source>
        <dbReference type="SAM" id="MobiDB-lite"/>
    </source>
</evidence>
<organism evidence="3 4">
    <name type="scientific">Actinomycetospora cinnamomea</name>
    <dbReference type="NCBI Taxonomy" id="663609"/>
    <lineage>
        <taxon>Bacteria</taxon>
        <taxon>Bacillati</taxon>
        <taxon>Actinomycetota</taxon>
        <taxon>Actinomycetes</taxon>
        <taxon>Pseudonocardiales</taxon>
        <taxon>Pseudonocardiaceae</taxon>
        <taxon>Actinomycetospora</taxon>
    </lineage>
</organism>
<protein>
    <submittedName>
        <fullName evidence="3">Uncharacterized protein</fullName>
    </submittedName>
</protein>
<keyword evidence="2" id="KW-0472">Membrane</keyword>
<evidence type="ECO:0000256" key="2">
    <source>
        <dbReference type="SAM" id="Phobius"/>
    </source>
</evidence>
<feature type="transmembrane region" description="Helical" evidence="2">
    <location>
        <begin position="26"/>
        <end position="45"/>
    </location>
</feature>
<feature type="region of interest" description="Disordered" evidence="1">
    <location>
        <begin position="1"/>
        <end position="23"/>
    </location>
</feature>
<gene>
    <name evidence="3" type="ORF">C8D89_12250</name>
</gene>
<dbReference type="EMBL" id="QEKW01000022">
    <property type="protein sequence ID" value="PVY97995.1"/>
    <property type="molecule type" value="Genomic_DNA"/>
</dbReference>
<dbReference type="Proteomes" id="UP000245639">
    <property type="component" value="Unassembled WGS sequence"/>
</dbReference>
<feature type="compositionally biased region" description="Low complexity" evidence="1">
    <location>
        <begin position="1"/>
        <end position="14"/>
    </location>
</feature>
<dbReference type="AlphaFoldDB" id="A0A2U1EDN6"/>
<proteinExistence type="predicted"/>
<keyword evidence="2" id="KW-0812">Transmembrane</keyword>
<name>A0A2U1EDN6_9PSEU</name>
<reference evidence="3 4" key="1">
    <citation type="submission" date="2018-04" db="EMBL/GenBank/DDBJ databases">
        <title>Genomic Encyclopedia of Type Strains, Phase IV (KMG-IV): sequencing the most valuable type-strain genomes for metagenomic binning, comparative biology and taxonomic classification.</title>
        <authorList>
            <person name="Goeker M."/>
        </authorList>
    </citation>
    <scope>NUCLEOTIDE SEQUENCE [LARGE SCALE GENOMIC DNA]</scope>
    <source>
        <strain evidence="3 4">DSM 45771</strain>
    </source>
</reference>
<feature type="transmembrane region" description="Helical" evidence="2">
    <location>
        <begin position="57"/>
        <end position="82"/>
    </location>
</feature>